<dbReference type="AlphaFoldDB" id="A0A3E5AL32"/>
<proteinExistence type="predicted"/>
<evidence type="ECO:0000313" key="3">
    <source>
        <dbReference type="Proteomes" id="UP000260970"/>
    </source>
</evidence>
<dbReference type="RefSeq" id="WP_117690792.1">
    <property type="nucleotide sequence ID" value="NZ_QSUE01000011.1"/>
</dbReference>
<keyword evidence="1" id="KW-1133">Transmembrane helix</keyword>
<protein>
    <submittedName>
        <fullName evidence="2">DUF4320 family protein</fullName>
    </submittedName>
</protein>
<comment type="caution">
    <text evidence="2">The sequence shown here is derived from an EMBL/GenBank/DDBJ whole genome shotgun (WGS) entry which is preliminary data.</text>
</comment>
<keyword evidence="1" id="KW-0472">Membrane</keyword>
<sequence length="160" mass="17913">MKKNIKNFILKKHSGDAGYISLAVSFIILVVFIVVLLFTYMYGILAMNTTDNIDLVMTTYCKRMETQGCLTASEVDDMKNQLSEYGMVDITVSGQGVNTTAKVPYGDKVSIVVKGDLDYFNSAKMTDIKGTLLFFREFLNDNNFGTFRNRTMIKSGTSKC</sequence>
<dbReference type="Proteomes" id="UP000260970">
    <property type="component" value="Unassembled WGS sequence"/>
</dbReference>
<keyword evidence="1" id="KW-0812">Transmembrane</keyword>
<gene>
    <name evidence="2" type="ORF">DXB72_11930</name>
</gene>
<organism evidence="2 3">
    <name type="scientific">Agathobacter rectalis</name>
    <dbReference type="NCBI Taxonomy" id="39491"/>
    <lineage>
        <taxon>Bacteria</taxon>
        <taxon>Bacillati</taxon>
        <taxon>Bacillota</taxon>
        <taxon>Clostridia</taxon>
        <taxon>Lachnospirales</taxon>
        <taxon>Lachnospiraceae</taxon>
        <taxon>Agathobacter</taxon>
    </lineage>
</organism>
<name>A0A3E5AL32_9FIRM</name>
<dbReference type="EMBL" id="QSUG01000013">
    <property type="protein sequence ID" value="RGN21511.1"/>
    <property type="molecule type" value="Genomic_DNA"/>
</dbReference>
<evidence type="ECO:0000256" key="1">
    <source>
        <dbReference type="SAM" id="Phobius"/>
    </source>
</evidence>
<accession>A0A3E5AL32</accession>
<reference evidence="2 3" key="1">
    <citation type="submission" date="2018-08" db="EMBL/GenBank/DDBJ databases">
        <title>A genome reference for cultivated species of the human gut microbiota.</title>
        <authorList>
            <person name="Zou Y."/>
            <person name="Xue W."/>
            <person name="Luo G."/>
        </authorList>
    </citation>
    <scope>NUCLEOTIDE SEQUENCE [LARGE SCALE GENOMIC DNA]</scope>
    <source>
        <strain evidence="2 3">OM05-6AA</strain>
    </source>
</reference>
<feature type="transmembrane region" description="Helical" evidence="1">
    <location>
        <begin position="20"/>
        <end position="42"/>
    </location>
</feature>
<evidence type="ECO:0000313" key="2">
    <source>
        <dbReference type="EMBL" id="RGN21511.1"/>
    </source>
</evidence>